<organism evidence="3 4">
    <name type="scientific">Trichogramma kaykai</name>
    <dbReference type="NCBI Taxonomy" id="54128"/>
    <lineage>
        <taxon>Eukaryota</taxon>
        <taxon>Metazoa</taxon>
        <taxon>Ecdysozoa</taxon>
        <taxon>Arthropoda</taxon>
        <taxon>Hexapoda</taxon>
        <taxon>Insecta</taxon>
        <taxon>Pterygota</taxon>
        <taxon>Neoptera</taxon>
        <taxon>Endopterygota</taxon>
        <taxon>Hymenoptera</taxon>
        <taxon>Apocrita</taxon>
        <taxon>Proctotrupomorpha</taxon>
        <taxon>Chalcidoidea</taxon>
        <taxon>Trichogrammatidae</taxon>
        <taxon>Trichogramma</taxon>
    </lineage>
</organism>
<proteinExistence type="predicted"/>
<evidence type="ECO:0000256" key="1">
    <source>
        <dbReference type="SAM" id="MobiDB-lite"/>
    </source>
</evidence>
<reference evidence="3 4" key="1">
    <citation type="journal article" date="2024" name="bioRxiv">
        <title>A reference genome for Trichogramma kaykai: A tiny desert-dwelling parasitoid wasp with competing sex-ratio distorters.</title>
        <authorList>
            <person name="Culotta J."/>
            <person name="Lindsey A.R."/>
        </authorList>
    </citation>
    <scope>NUCLEOTIDE SEQUENCE [LARGE SCALE GENOMIC DNA]</scope>
    <source>
        <strain evidence="3 4">KSX58</strain>
    </source>
</reference>
<feature type="region of interest" description="Disordered" evidence="1">
    <location>
        <begin position="173"/>
        <end position="194"/>
    </location>
</feature>
<evidence type="ECO:0000313" key="4">
    <source>
        <dbReference type="Proteomes" id="UP001627154"/>
    </source>
</evidence>
<comment type="caution">
    <text evidence="3">The sequence shown here is derived from an EMBL/GenBank/DDBJ whole genome shotgun (WGS) entry which is preliminary data.</text>
</comment>
<feature type="transmembrane region" description="Helical" evidence="2">
    <location>
        <begin position="101"/>
        <end position="123"/>
    </location>
</feature>
<evidence type="ECO:0000313" key="3">
    <source>
        <dbReference type="EMBL" id="KAL3393900.1"/>
    </source>
</evidence>
<sequence>MPESGAVYQPTTVGYSYDTRDGGLGIRRSFSRIMARHKFSTRSWLEWVLFTVALAAFTAGLTMMLVNVFHSGEEVPQKVDDETPKDSETAVKERHENEGRASIAAGASMMVLGIGLGILWGYMRFFRDGKLPRGGMTGNSGQMLGGLNPSTDLLVGSTSQYGPVLTELPSQMKASKIDEVSTALPMSDQEEETHTLMDDVQLQPAGGPSTIAGQIPG</sequence>
<dbReference type="AlphaFoldDB" id="A0ABD2WMA5"/>
<keyword evidence="2" id="KW-1133">Transmembrane helix</keyword>
<dbReference type="EMBL" id="JBJJXI010000095">
    <property type="protein sequence ID" value="KAL3393900.1"/>
    <property type="molecule type" value="Genomic_DNA"/>
</dbReference>
<feature type="transmembrane region" description="Helical" evidence="2">
    <location>
        <begin position="44"/>
        <end position="66"/>
    </location>
</feature>
<name>A0ABD2WMA5_9HYME</name>
<feature type="region of interest" description="Disordered" evidence="1">
    <location>
        <begin position="77"/>
        <end position="98"/>
    </location>
</feature>
<gene>
    <name evidence="3" type="ORF">TKK_011760</name>
</gene>
<evidence type="ECO:0000256" key="2">
    <source>
        <dbReference type="SAM" id="Phobius"/>
    </source>
</evidence>
<dbReference type="Proteomes" id="UP001627154">
    <property type="component" value="Unassembled WGS sequence"/>
</dbReference>
<keyword evidence="2" id="KW-0812">Transmembrane</keyword>
<protein>
    <submittedName>
        <fullName evidence="3">Uncharacterized protein</fullName>
    </submittedName>
</protein>
<accession>A0ABD2WMA5</accession>
<keyword evidence="2" id="KW-0472">Membrane</keyword>
<keyword evidence="4" id="KW-1185">Reference proteome</keyword>